<dbReference type="EMBL" id="LR797410">
    <property type="protein sequence ID" value="CAB4214572.1"/>
    <property type="molecule type" value="Genomic_DNA"/>
</dbReference>
<evidence type="ECO:0000313" key="2">
    <source>
        <dbReference type="EMBL" id="CAB4202408.1"/>
    </source>
</evidence>
<dbReference type="EMBL" id="LR798392">
    <property type="protein sequence ID" value="CAB5228530.1"/>
    <property type="molecule type" value="Genomic_DNA"/>
</dbReference>
<dbReference type="EMBL" id="LR797313">
    <property type="protein sequence ID" value="CAB4202408.1"/>
    <property type="molecule type" value="Genomic_DNA"/>
</dbReference>
<accession>A0A6J5Q796</accession>
<evidence type="ECO:0000313" key="4">
    <source>
        <dbReference type="EMBL" id="CAB5228530.1"/>
    </source>
</evidence>
<evidence type="ECO:0000313" key="1">
    <source>
        <dbReference type="EMBL" id="CAB4178226.1"/>
    </source>
</evidence>
<proteinExistence type="predicted"/>
<protein>
    <submittedName>
        <fullName evidence="1">Uncharacterized protein</fullName>
    </submittedName>
</protein>
<organism evidence="1">
    <name type="scientific">uncultured Caudovirales phage</name>
    <dbReference type="NCBI Taxonomy" id="2100421"/>
    <lineage>
        <taxon>Viruses</taxon>
        <taxon>Duplodnaviria</taxon>
        <taxon>Heunggongvirae</taxon>
        <taxon>Uroviricota</taxon>
        <taxon>Caudoviricetes</taxon>
        <taxon>Peduoviridae</taxon>
        <taxon>Maltschvirus</taxon>
        <taxon>Maltschvirus maltsch</taxon>
    </lineage>
</organism>
<dbReference type="EMBL" id="LR796960">
    <property type="protein sequence ID" value="CAB4178226.1"/>
    <property type="molecule type" value="Genomic_DNA"/>
</dbReference>
<gene>
    <name evidence="1" type="ORF">UFOVP1013_48</name>
    <name evidence="2" type="ORF">UFOVP1364_10</name>
    <name evidence="3" type="ORF">UFOVP1462_48</name>
    <name evidence="4" type="ORF">UFOVP1550_2</name>
</gene>
<sequence>MAHFAEIDSDNIVTRVLVVANEQEHRGQEFLADELGLGGTWVQTSYNANFRKNYAGVGYHYDPTNDWFHAPQPFASWTLDGDAKWQPPVPYPTDGVMYAWDEETTDWKATVNE</sequence>
<reference evidence="1" key="1">
    <citation type="submission" date="2020-05" db="EMBL/GenBank/DDBJ databases">
        <authorList>
            <person name="Chiriac C."/>
            <person name="Salcher M."/>
            <person name="Ghai R."/>
            <person name="Kavagutti S V."/>
        </authorList>
    </citation>
    <scope>NUCLEOTIDE SEQUENCE</scope>
</reference>
<name>A0A6J5Q796_9CAUD</name>
<evidence type="ECO:0000313" key="3">
    <source>
        <dbReference type="EMBL" id="CAB4214572.1"/>
    </source>
</evidence>